<comment type="caution">
    <text evidence="2">The sequence shown here is derived from an EMBL/GenBank/DDBJ whole genome shotgun (WGS) entry which is preliminary data.</text>
</comment>
<organism evidence="2 3">
    <name type="scientific">Hymenobacter humi</name>
    <dbReference type="NCBI Taxonomy" id="1411620"/>
    <lineage>
        <taxon>Bacteria</taxon>
        <taxon>Pseudomonadati</taxon>
        <taxon>Bacteroidota</taxon>
        <taxon>Cytophagia</taxon>
        <taxon>Cytophagales</taxon>
        <taxon>Hymenobacteraceae</taxon>
        <taxon>Hymenobacter</taxon>
    </lineage>
</organism>
<keyword evidence="3" id="KW-1185">Reference proteome</keyword>
<dbReference type="RefSeq" id="WP_380199908.1">
    <property type="nucleotide sequence ID" value="NZ_JBHTEK010000001.1"/>
</dbReference>
<dbReference type="Proteomes" id="UP001596513">
    <property type="component" value="Unassembled WGS sequence"/>
</dbReference>
<evidence type="ECO:0000313" key="2">
    <source>
        <dbReference type="EMBL" id="MFC7666311.1"/>
    </source>
</evidence>
<dbReference type="NCBIfam" id="TIGR04183">
    <property type="entry name" value="Por_Secre_tail"/>
    <property type="match status" value="1"/>
</dbReference>
<feature type="domain" description="Secretion system C-terminal sorting" evidence="1">
    <location>
        <begin position="35"/>
        <end position="110"/>
    </location>
</feature>
<name>A0ABW2U2M9_9BACT</name>
<gene>
    <name evidence="2" type="ORF">ACFQT0_01860</name>
</gene>
<proteinExistence type="predicted"/>
<sequence length="114" mass="11978">MLPLASALAATAPVAQGPPAPAAAEQRAATVGLTVYPNPSRGQITVQLSQRAAGDYKLRLSNIIGQEVRTIALKPESSSAGLQVDLSDLRTGMYFYSLVVDGKVVSTKRLVLQN</sequence>
<reference evidence="3" key="1">
    <citation type="journal article" date="2019" name="Int. J. Syst. Evol. Microbiol.">
        <title>The Global Catalogue of Microorganisms (GCM) 10K type strain sequencing project: providing services to taxonomists for standard genome sequencing and annotation.</title>
        <authorList>
            <consortium name="The Broad Institute Genomics Platform"/>
            <consortium name="The Broad Institute Genome Sequencing Center for Infectious Disease"/>
            <person name="Wu L."/>
            <person name="Ma J."/>
        </authorList>
    </citation>
    <scope>NUCLEOTIDE SEQUENCE [LARGE SCALE GENOMIC DNA]</scope>
    <source>
        <strain evidence="3">JCM 19635</strain>
    </source>
</reference>
<accession>A0ABW2U2M9</accession>
<dbReference type="EMBL" id="JBHTEK010000001">
    <property type="protein sequence ID" value="MFC7666311.1"/>
    <property type="molecule type" value="Genomic_DNA"/>
</dbReference>
<dbReference type="Pfam" id="PF18962">
    <property type="entry name" value="Por_Secre_tail"/>
    <property type="match status" value="1"/>
</dbReference>
<evidence type="ECO:0000259" key="1">
    <source>
        <dbReference type="Pfam" id="PF18962"/>
    </source>
</evidence>
<protein>
    <submittedName>
        <fullName evidence="2">T9SS type A sorting domain-containing protein</fullName>
    </submittedName>
</protein>
<evidence type="ECO:0000313" key="3">
    <source>
        <dbReference type="Proteomes" id="UP001596513"/>
    </source>
</evidence>
<dbReference type="InterPro" id="IPR026444">
    <property type="entry name" value="Secre_tail"/>
</dbReference>